<dbReference type="OrthoDB" id="5315632at2"/>
<dbReference type="Proteomes" id="UP000005695">
    <property type="component" value="Unassembled WGS sequence"/>
</dbReference>
<gene>
    <name evidence="3" type="ORF">Dace_1115</name>
</gene>
<feature type="transmembrane region" description="Helical" evidence="1">
    <location>
        <begin position="216"/>
        <end position="237"/>
    </location>
</feature>
<sequence length="313" mass="33757">MMKRSLIVVFQKPIVRLFIGTICISLAPIFIKASNMPPDSSAFYRMLFAGLSIGFLLSLGRENIICSKKQILFLAGGGFFLALDFMCWHRSIHLIGPGVATLLTNLQVFFTAAFSFLLFRQRVTRLFIFSVPVAFCGLYLITGADFGALAGYQALGITLGLLSALFYSGYILFLHRTMKSSVLGAKPSMFVVSLSSTALLALTAPINGASFVIPDLATLGTLLGVGILSTTLGWTLISSSMRAVPVTTAGLVLLLQPTLAFIWEVLLFDKPVVLLETVGVLLILAAIYCGSYSKPTPAPLKSTKQSNRPIKRG</sequence>
<reference evidence="3" key="2">
    <citation type="submission" date="2006-05" db="EMBL/GenBank/DDBJ databases">
        <title>Sequencing of the draft genome and assembly of Desulfuromonas acetoxidans DSM 684.</title>
        <authorList>
            <consortium name="US DOE Joint Genome Institute (JGI-PGF)"/>
            <person name="Copeland A."/>
            <person name="Lucas S."/>
            <person name="Lapidus A."/>
            <person name="Barry K."/>
            <person name="Detter J.C."/>
            <person name="Glavina del Rio T."/>
            <person name="Hammon N."/>
            <person name="Israni S."/>
            <person name="Dalin E."/>
            <person name="Tice H."/>
            <person name="Bruce D."/>
            <person name="Pitluck S."/>
            <person name="Richardson P."/>
        </authorList>
    </citation>
    <scope>NUCLEOTIDE SEQUENCE [LARGE SCALE GENOMIC DNA]</scope>
    <source>
        <strain evidence="3">DSM 684</strain>
    </source>
</reference>
<feature type="transmembrane region" description="Helical" evidence="1">
    <location>
        <begin position="244"/>
        <end position="266"/>
    </location>
</feature>
<accession>Q1JXV5</accession>
<keyword evidence="1" id="KW-1133">Transmembrane helix</keyword>
<evidence type="ECO:0000313" key="4">
    <source>
        <dbReference type="Proteomes" id="UP000005695"/>
    </source>
</evidence>
<dbReference type="AlphaFoldDB" id="Q1JXV5"/>
<feature type="transmembrane region" description="Helical" evidence="1">
    <location>
        <begin position="98"/>
        <end position="119"/>
    </location>
</feature>
<protein>
    <recommendedName>
        <fullName evidence="2">EamA domain-containing protein</fullName>
    </recommendedName>
</protein>
<dbReference type="RefSeq" id="WP_006001598.1">
    <property type="nucleotide sequence ID" value="NZ_AAEW02000014.1"/>
</dbReference>
<reference evidence="3" key="1">
    <citation type="submission" date="2006-05" db="EMBL/GenBank/DDBJ databases">
        <title>Annotation of the draft genome assembly of Desulfuromonas acetoxidans DSM 684.</title>
        <authorList>
            <consortium name="US DOE Joint Genome Institute (JGI-ORNL)"/>
            <person name="Larimer F."/>
            <person name="Land M."/>
            <person name="Hauser L."/>
        </authorList>
    </citation>
    <scope>NUCLEOTIDE SEQUENCE [LARGE SCALE GENOMIC DNA]</scope>
    <source>
        <strain evidence="3">DSM 684</strain>
    </source>
</reference>
<dbReference type="SUPFAM" id="SSF103481">
    <property type="entry name" value="Multidrug resistance efflux transporter EmrE"/>
    <property type="match status" value="2"/>
</dbReference>
<feature type="domain" description="EamA" evidence="2">
    <location>
        <begin position="155"/>
        <end position="289"/>
    </location>
</feature>
<evidence type="ECO:0000256" key="1">
    <source>
        <dbReference type="SAM" id="Phobius"/>
    </source>
</evidence>
<feature type="transmembrane region" description="Helical" evidence="1">
    <location>
        <begin position="14"/>
        <end position="31"/>
    </location>
</feature>
<dbReference type="InterPro" id="IPR000620">
    <property type="entry name" value="EamA_dom"/>
</dbReference>
<feature type="transmembrane region" description="Helical" evidence="1">
    <location>
        <begin position="126"/>
        <end position="144"/>
    </location>
</feature>
<feature type="transmembrane region" description="Helical" evidence="1">
    <location>
        <begin position="185"/>
        <end position="204"/>
    </location>
</feature>
<keyword evidence="1" id="KW-0812">Transmembrane</keyword>
<feature type="transmembrane region" description="Helical" evidence="1">
    <location>
        <begin position="272"/>
        <end position="291"/>
    </location>
</feature>
<dbReference type="InterPro" id="IPR037185">
    <property type="entry name" value="EmrE-like"/>
</dbReference>
<proteinExistence type="predicted"/>
<dbReference type="GO" id="GO:0016020">
    <property type="term" value="C:membrane"/>
    <property type="evidence" value="ECO:0007669"/>
    <property type="project" value="InterPro"/>
</dbReference>
<dbReference type="PANTHER" id="PTHR22911">
    <property type="entry name" value="ACYL-MALONYL CONDENSING ENZYME-RELATED"/>
    <property type="match status" value="1"/>
</dbReference>
<dbReference type="Pfam" id="PF00892">
    <property type="entry name" value="EamA"/>
    <property type="match status" value="2"/>
</dbReference>
<feature type="transmembrane region" description="Helical" evidence="1">
    <location>
        <begin position="43"/>
        <end position="59"/>
    </location>
</feature>
<evidence type="ECO:0000313" key="3">
    <source>
        <dbReference type="EMBL" id="EAT15038.1"/>
    </source>
</evidence>
<organism evidence="3 4">
    <name type="scientific">Desulfuromonas acetoxidans (strain DSM 684 / 11070)</name>
    <dbReference type="NCBI Taxonomy" id="281689"/>
    <lineage>
        <taxon>Bacteria</taxon>
        <taxon>Pseudomonadati</taxon>
        <taxon>Thermodesulfobacteriota</taxon>
        <taxon>Desulfuromonadia</taxon>
        <taxon>Desulfuromonadales</taxon>
        <taxon>Desulfuromonadaceae</taxon>
        <taxon>Desulfuromonas</taxon>
    </lineage>
</organism>
<keyword evidence="1" id="KW-0472">Membrane</keyword>
<keyword evidence="4" id="KW-1185">Reference proteome</keyword>
<name>Q1JXV5_DESA6</name>
<feature type="transmembrane region" description="Helical" evidence="1">
    <location>
        <begin position="150"/>
        <end position="173"/>
    </location>
</feature>
<dbReference type="EMBL" id="AAEW02000014">
    <property type="protein sequence ID" value="EAT15038.1"/>
    <property type="molecule type" value="Genomic_DNA"/>
</dbReference>
<evidence type="ECO:0000259" key="2">
    <source>
        <dbReference type="Pfam" id="PF00892"/>
    </source>
</evidence>
<feature type="domain" description="EamA" evidence="2">
    <location>
        <begin position="15"/>
        <end position="142"/>
    </location>
</feature>
<feature type="transmembrane region" description="Helical" evidence="1">
    <location>
        <begin position="71"/>
        <end position="92"/>
    </location>
</feature>
<comment type="caution">
    <text evidence="3">The sequence shown here is derived from an EMBL/GenBank/DDBJ whole genome shotgun (WGS) entry which is preliminary data.</text>
</comment>